<dbReference type="GO" id="GO:0003700">
    <property type="term" value="F:DNA-binding transcription factor activity"/>
    <property type="evidence" value="ECO:0007669"/>
    <property type="project" value="InterPro"/>
</dbReference>
<dbReference type="STRING" id="1121131.SAMN02745229_00496"/>
<keyword evidence="1" id="KW-0805">Transcription regulation</keyword>
<reference evidence="6" key="1">
    <citation type="submission" date="2016-11" db="EMBL/GenBank/DDBJ databases">
        <authorList>
            <person name="Varghese N."/>
            <person name="Submissions S."/>
        </authorList>
    </citation>
    <scope>NUCLEOTIDE SEQUENCE [LARGE SCALE GENOMIC DNA]</scope>
    <source>
        <strain evidence="6">DSM 3071</strain>
    </source>
</reference>
<dbReference type="InterPro" id="IPR018060">
    <property type="entry name" value="HTH_AraC"/>
</dbReference>
<sequence>MFTYTMDVEKGSIWQRTTPGQAALSQPYVVTEAGLFYGREKFSTSRGNKESYLIFYTIEGCGQISQGGDTVLLNKGEALLLNCRIPQSYGTYKEVGKWHHYWIHADGAGVKAMEPYLIPEGRLRKVHIPRSTRDIFESMLGKLPEETTESALSSGMYVHRILNRMVRSMLSESTELGNDHKRTMEAIAEYIRLHYQEEITMQDLLKKAHMSKSYFLQLFRQYMGTTPYNFLTNYRITQARELLDLTDLPITQIATKVGFNDESNFSTRFSKITGQSPMQYRKSAIAQNQTEN</sequence>
<keyword evidence="2 5" id="KW-0238">DNA-binding</keyword>
<dbReference type="GO" id="GO:0043565">
    <property type="term" value="F:sequence-specific DNA binding"/>
    <property type="evidence" value="ECO:0007669"/>
    <property type="project" value="InterPro"/>
</dbReference>
<dbReference type="InterPro" id="IPR018062">
    <property type="entry name" value="HTH_AraC-typ_CS"/>
</dbReference>
<dbReference type="RefSeq" id="WP_073385232.1">
    <property type="nucleotide sequence ID" value="NZ_FQXK01000004.1"/>
</dbReference>
<dbReference type="PROSITE" id="PS01124">
    <property type="entry name" value="HTH_ARAC_FAMILY_2"/>
    <property type="match status" value="1"/>
</dbReference>
<evidence type="ECO:0000313" key="6">
    <source>
        <dbReference type="Proteomes" id="UP000184278"/>
    </source>
</evidence>
<evidence type="ECO:0000256" key="1">
    <source>
        <dbReference type="ARBA" id="ARBA00023015"/>
    </source>
</evidence>
<dbReference type="PRINTS" id="PR00032">
    <property type="entry name" value="HTHARAC"/>
</dbReference>
<keyword evidence="3" id="KW-0804">Transcription</keyword>
<dbReference type="GeneID" id="89509401"/>
<dbReference type="SMART" id="SM00342">
    <property type="entry name" value="HTH_ARAC"/>
    <property type="match status" value="1"/>
</dbReference>
<evidence type="ECO:0000259" key="4">
    <source>
        <dbReference type="PROSITE" id="PS01124"/>
    </source>
</evidence>
<organism evidence="5 6">
    <name type="scientific">Butyrivibrio fibrisolvens DSM 3071</name>
    <dbReference type="NCBI Taxonomy" id="1121131"/>
    <lineage>
        <taxon>Bacteria</taxon>
        <taxon>Bacillati</taxon>
        <taxon>Bacillota</taxon>
        <taxon>Clostridia</taxon>
        <taxon>Lachnospirales</taxon>
        <taxon>Lachnospiraceae</taxon>
        <taxon>Butyrivibrio</taxon>
    </lineage>
</organism>
<gene>
    <name evidence="5" type="ORF">SAMN02745229_00496</name>
</gene>
<proteinExistence type="predicted"/>
<protein>
    <submittedName>
        <fullName evidence="5">AraC-type DNA-binding protein</fullName>
    </submittedName>
</protein>
<dbReference type="Gene3D" id="1.10.10.60">
    <property type="entry name" value="Homeodomain-like"/>
    <property type="match status" value="2"/>
</dbReference>
<dbReference type="SUPFAM" id="SSF51215">
    <property type="entry name" value="Regulatory protein AraC"/>
    <property type="match status" value="1"/>
</dbReference>
<dbReference type="Pfam" id="PF12833">
    <property type="entry name" value="HTH_18"/>
    <property type="match status" value="1"/>
</dbReference>
<dbReference type="InterPro" id="IPR003313">
    <property type="entry name" value="AraC-bd"/>
</dbReference>
<dbReference type="AlphaFoldDB" id="A0A1M5T630"/>
<evidence type="ECO:0000256" key="3">
    <source>
        <dbReference type="ARBA" id="ARBA00023163"/>
    </source>
</evidence>
<evidence type="ECO:0000256" key="2">
    <source>
        <dbReference type="ARBA" id="ARBA00023125"/>
    </source>
</evidence>
<dbReference type="Gene3D" id="2.60.120.280">
    <property type="entry name" value="Regulatory protein AraC"/>
    <property type="match status" value="1"/>
</dbReference>
<dbReference type="OrthoDB" id="9774814at2"/>
<name>A0A1M5T630_BUTFI</name>
<accession>A0A1M5T630</accession>
<dbReference type="PANTHER" id="PTHR43280">
    <property type="entry name" value="ARAC-FAMILY TRANSCRIPTIONAL REGULATOR"/>
    <property type="match status" value="1"/>
</dbReference>
<dbReference type="PANTHER" id="PTHR43280:SF2">
    <property type="entry name" value="HTH-TYPE TRANSCRIPTIONAL REGULATOR EXSA"/>
    <property type="match status" value="1"/>
</dbReference>
<dbReference type="PROSITE" id="PS00041">
    <property type="entry name" value="HTH_ARAC_FAMILY_1"/>
    <property type="match status" value="1"/>
</dbReference>
<feature type="domain" description="HTH araC/xylS-type" evidence="4">
    <location>
        <begin position="185"/>
        <end position="283"/>
    </location>
</feature>
<dbReference type="EMBL" id="FQXK01000004">
    <property type="protein sequence ID" value="SHH46050.1"/>
    <property type="molecule type" value="Genomic_DNA"/>
</dbReference>
<dbReference type="Proteomes" id="UP000184278">
    <property type="component" value="Unassembled WGS sequence"/>
</dbReference>
<keyword evidence="6" id="KW-1185">Reference proteome</keyword>
<dbReference type="InterPro" id="IPR009057">
    <property type="entry name" value="Homeodomain-like_sf"/>
</dbReference>
<dbReference type="InterPro" id="IPR020449">
    <property type="entry name" value="Tscrpt_reg_AraC-type_HTH"/>
</dbReference>
<evidence type="ECO:0000313" key="5">
    <source>
        <dbReference type="EMBL" id="SHH46050.1"/>
    </source>
</evidence>
<dbReference type="Pfam" id="PF02311">
    <property type="entry name" value="AraC_binding"/>
    <property type="match status" value="1"/>
</dbReference>
<dbReference type="SUPFAM" id="SSF46689">
    <property type="entry name" value="Homeodomain-like"/>
    <property type="match status" value="2"/>
</dbReference>
<dbReference type="InterPro" id="IPR037923">
    <property type="entry name" value="HTH-like"/>
</dbReference>